<protein>
    <submittedName>
        <fullName evidence="1">Uncharacterized protein</fullName>
    </submittedName>
</protein>
<dbReference type="VEuPathDB" id="FungiDB:T552_04076"/>
<proteinExistence type="predicted"/>
<accession>A0A0W4ZP65</accession>
<gene>
    <name evidence="1" type="ORF">T552_04076</name>
</gene>
<sequence length="69" mass="8218">MRNSDKTFFEVKIQVNQDIDAIEEGFRRFLYKTGDKEADELQCFYCFLIHQNEFLSISITGAKNRYTLK</sequence>
<dbReference type="RefSeq" id="XP_018226979.1">
    <property type="nucleotide sequence ID" value="XM_018372127.1"/>
</dbReference>
<evidence type="ECO:0000313" key="2">
    <source>
        <dbReference type="Proteomes" id="UP000054454"/>
    </source>
</evidence>
<dbReference type="Proteomes" id="UP000054454">
    <property type="component" value="Unassembled WGS sequence"/>
</dbReference>
<name>A0A0W4ZP65_PNEC8</name>
<evidence type="ECO:0000313" key="1">
    <source>
        <dbReference type="EMBL" id="KTW30188.1"/>
    </source>
</evidence>
<dbReference type="GeneID" id="28938330"/>
<dbReference type="AlphaFoldDB" id="A0A0W4ZP65"/>
<comment type="caution">
    <text evidence="1">The sequence shown here is derived from an EMBL/GenBank/DDBJ whole genome shotgun (WGS) entry which is preliminary data.</text>
</comment>
<keyword evidence="2" id="KW-1185">Reference proteome</keyword>
<reference evidence="2" key="1">
    <citation type="journal article" date="2016" name="Nat. Commun.">
        <title>Genome analysis of three Pneumocystis species reveals adaptation mechanisms to life exclusively in mammalian hosts.</title>
        <authorList>
            <person name="Ma L."/>
            <person name="Chen Z."/>
            <person name="Huang D.W."/>
            <person name="Kutty G."/>
            <person name="Ishihara M."/>
            <person name="Wang H."/>
            <person name="Abouelleil A."/>
            <person name="Bishop L."/>
            <person name="Davey E."/>
            <person name="Deng R."/>
            <person name="Deng X."/>
            <person name="Fan L."/>
            <person name="Fantoni G."/>
            <person name="Fitzgerald M."/>
            <person name="Gogineni E."/>
            <person name="Goldberg J.M."/>
            <person name="Handley G."/>
            <person name="Hu X."/>
            <person name="Huber C."/>
            <person name="Jiao X."/>
            <person name="Jones K."/>
            <person name="Levin J.Z."/>
            <person name="Liu Y."/>
            <person name="Macdonald P."/>
            <person name="Melnikov A."/>
            <person name="Raley C."/>
            <person name="Sassi M."/>
            <person name="Sherman B.T."/>
            <person name="Song X."/>
            <person name="Sykes S."/>
            <person name="Tran B."/>
            <person name="Walsh L."/>
            <person name="Xia Y."/>
            <person name="Yang J."/>
            <person name="Young S."/>
            <person name="Zeng Q."/>
            <person name="Zheng X."/>
            <person name="Stephens R."/>
            <person name="Nusbaum C."/>
            <person name="Birren B.W."/>
            <person name="Azadi P."/>
            <person name="Lempicki R.A."/>
            <person name="Cuomo C.A."/>
            <person name="Kovacs J.A."/>
        </authorList>
    </citation>
    <scope>NUCLEOTIDE SEQUENCE [LARGE SCALE GENOMIC DNA]</scope>
    <source>
        <strain evidence="2">B80</strain>
    </source>
</reference>
<organism evidence="1 2">
    <name type="scientific">Pneumocystis carinii (strain B80)</name>
    <name type="common">Rat pneumocystis pneumonia agent</name>
    <name type="synonym">Pneumocystis carinii f. sp. carinii</name>
    <dbReference type="NCBI Taxonomy" id="1408658"/>
    <lineage>
        <taxon>Eukaryota</taxon>
        <taxon>Fungi</taxon>
        <taxon>Dikarya</taxon>
        <taxon>Ascomycota</taxon>
        <taxon>Taphrinomycotina</taxon>
        <taxon>Pneumocystomycetes</taxon>
        <taxon>Pneumocystaceae</taxon>
        <taxon>Pneumocystis</taxon>
    </lineage>
</organism>
<dbReference type="EMBL" id="LFVZ01000003">
    <property type="protein sequence ID" value="KTW30188.1"/>
    <property type="molecule type" value="Genomic_DNA"/>
</dbReference>